<evidence type="ECO:0000256" key="2">
    <source>
        <dbReference type="SAM" id="SignalP"/>
    </source>
</evidence>
<organism evidence="3">
    <name type="scientific">Puccinia triticina (isolate 1-1 / race 1 (BBBD))</name>
    <name type="common">Brown leaf rust fungus</name>
    <dbReference type="NCBI Taxonomy" id="630390"/>
    <lineage>
        <taxon>Eukaryota</taxon>
        <taxon>Fungi</taxon>
        <taxon>Dikarya</taxon>
        <taxon>Basidiomycota</taxon>
        <taxon>Pucciniomycotina</taxon>
        <taxon>Pucciniomycetes</taxon>
        <taxon>Pucciniales</taxon>
        <taxon>Pucciniaceae</taxon>
        <taxon>Puccinia</taxon>
    </lineage>
</organism>
<reference evidence="4" key="4">
    <citation type="submission" date="2025-05" db="UniProtKB">
        <authorList>
            <consortium name="EnsemblFungi"/>
        </authorList>
    </citation>
    <scope>IDENTIFICATION</scope>
    <source>
        <strain evidence="4">isolate 1-1 / race 1 (BBBD)</strain>
    </source>
</reference>
<dbReference type="EnsemblFungi" id="PTTG_29231-t43_1">
    <property type="protein sequence ID" value="PTTG_29231-t43_1-p1"/>
    <property type="gene ID" value="PTTG_29231"/>
</dbReference>
<evidence type="ECO:0000256" key="1">
    <source>
        <dbReference type="SAM" id="MobiDB-lite"/>
    </source>
</evidence>
<dbReference type="EMBL" id="ADAS02000249">
    <property type="protein sequence ID" value="OAV87934.1"/>
    <property type="molecule type" value="Genomic_DNA"/>
</dbReference>
<name>A0A180G5R1_PUCT1</name>
<reference evidence="3" key="2">
    <citation type="submission" date="2016-05" db="EMBL/GenBank/DDBJ databases">
        <title>Comparative analysis highlights variable genome content of wheat rusts and divergence of the mating loci.</title>
        <authorList>
            <person name="Cuomo C.A."/>
            <person name="Bakkeren G."/>
            <person name="Szabo L."/>
            <person name="Khalil H."/>
            <person name="Joly D."/>
            <person name="Goldberg J."/>
            <person name="Young S."/>
            <person name="Zeng Q."/>
            <person name="Fellers J."/>
        </authorList>
    </citation>
    <scope>NUCLEOTIDE SEQUENCE [LARGE SCALE GENOMIC DNA]</scope>
    <source>
        <strain evidence="3">1-1 BBBD Race 1</strain>
    </source>
</reference>
<sequence>MKLATTAQAIFLAVLLLSSPAWAGYSCAHCGGSESDLSVRHPFDEWDTCGFDIGNKNFCPRPCRKMHTYCKPCQNWTGRNVKDAALECKHYPHYYRIDIETKTRQAPLFPKRAQGRPPKGETDAGKRRRRGGPVQQPANEGDAPTPAADGSTSYVGRPRKGETDAGKRRRRGGPVQQPANEGDAPTPAADESTSYEGRPRKGETDAGNRRRRGGPVQQPTNEEDASTSAADESTSYAPGVYFEFL</sequence>
<dbReference type="AlphaFoldDB" id="A0A180G5R1"/>
<evidence type="ECO:0000313" key="4">
    <source>
        <dbReference type="EnsemblFungi" id="PTTG_29231-t43_1-p1"/>
    </source>
</evidence>
<dbReference type="VEuPathDB" id="FungiDB:PTTG_29231"/>
<dbReference type="PROSITE" id="PS51257">
    <property type="entry name" value="PROKAR_LIPOPROTEIN"/>
    <property type="match status" value="1"/>
</dbReference>
<proteinExistence type="predicted"/>
<reference evidence="3" key="1">
    <citation type="submission" date="2009-11" db="EMBL/GenBank/DDBJ databases">
        <authorList>
            <consortium name="The Broad Institute Genome Sequencing Platform"/>
            <person name="Ward D."/>
            <person name="Feldgarden M."/>
            <person name="Earl A."/>
            <person name="Young S.K."/>
            <person name="Zeng Q."/>
            <person name="Koehrsen M."/>
            <person name="Alvarado L."/>
            <person name="Berlin A."/>
            <person name="Bochicchio J."/>
            <person name="Borenstein D."/>
            <person name="Chapman S.B."/>
            <person name="Chen Z."/>
            <person name="Engels R."/>
            <person name="Freedman E."/>
            <person name="Gellesch M."/>
            <person name="Goldberg J."/>
            <person name="Griggs A."/>
            <person name="Gujja S."/>
            <person name="Heilman E."/>
            <person name="Heiman D."/>
            <person name="Hepburn T."/>
            <person name="Howarth C."/>
            <person name="Jen D."/>
            <person name="Larson L."/>
            <person name="Lewis B."/>
            <person name="Mehta T."/>
            <person name="Park D."/>
            <person name="Pearson M."/>
            <person name="Roberts A."/>
            <person name="Saif S."/>
            <person name="Shea T."/>
            <person name="Shenoy N."/>
            <person name="Sisk P."/>
            <person name="Stolte C."/>
            <person name="Sykes S."/>
            <person name="Thomson T."/>
            <person name="Walk T."/>
            <person name="White J."/>
            <person name="Yandava C."/>
            <person name="Izard J."/>
            <person name="Baranova O.V."/>
            <person name="Blanton J.M."/>
            <person name="Tanner A.C."/>
            <person name="Dewhirst F.E."/>
            <person name="Haas B."/>
            <person name="Nusbaum C."/>
            <person name="Birren B."/>
        </authorList>
    </citation>
    <scope>NUCLEOTIDE SEQUENCE [LARGE SCALE GENOMIC DNA]</scope>
    <source>
        <strain evidence="3">1-1 BBBD Race 1</strain>
    </source>
</reference>
<dbReference type="Proteomes" id="UP000005240">
    <property type="component" value="Unassembled WGS sequence"/>
</dbReference>
<evidence type="ECO:0000313" key="5">
    <source>
        <dbReference type="Proteomes" id="UP000005240"/>
    </source>
</evidence>
<accession>A0A180G5R1</accession>
<gene>
    <name evidence="3" type="ORF">PTTG_29231</name>
</gene>
<feature type="chain" id="PRO_5008109585" evidence="2">
    <location>
        <begin position="24"/>
        <end position="245"/>
    </location>
</feature>
<feature type="region of interest" description="Disordered" evidence="1">
    <location>
        <begin position="105"/>
        <end position="245"/>
    </location>
</feature>
<reference evidence="4 5" key="3">
    <citation type="journal article" date="2017" name="G3 (Bethesda)">
        <title>Comparative analysis highlights variable genome content of wheat rusts and divergence of the mating loci.</title>
        <authorList>
            <person name="Cuomo C.A."/>
            <person name="Bakkeren G."/>
            <person name="Khalil H.B."/>
            <person name="Panwar V."/>
            <person name="Joly D."/>
            <person name="Linning R."/>
            <person name="Sakthikumar S."/>
            <person name="Song X."/>
            <person name="Adiconis X."/>
            <person name="Fan L."/>
            <person name="Goldberg J.M."/>
            <person name="Levin J.Z."/>
            <person name="Young S."/>
            <person name="Zeng Q."/>
            <person name="Anikster Y."/>
            <person name="Bruce M."/>
            <person name="Wang M."/>
            <person name="Yin C."/>
            <person name="McCallum B."/>
            <person name="Szabo L.J."/>
            <person name="Hulbert S."/>
            <person name="Chen X."/>
            <person name="Fellers J.P."/>
        </authorList>
    </citation>
    <scope>NUCLEOTIDE SEQUENCE</scope>
    <source>
        <strain evidence="5">Isolate 1-1 / race 1 (BBBD)</strain>
        <strain evidence="4">isolate 1-1 / race 1 (BBBD)</strain>
    </source>
</reference>
<keyword evidence="5" id="KW-1185">Reference proteome</keyword>
<protein>
    <submittedName>
        <fullName evidence="3 4">Uncharacterized protein</fullName>
    </submittedName>
</protein>
<feature type="signal peptide" evidence="2">
    <location>
        <begin position="1"/>
        <end position="23"/>
    </location>
</feature>
<feature type="compositionally biased region" description="Basic and acidic residues" evidence="1">
    <location>
        <begin position="197"/>
        <end position="208"/>
    </location>
</feature>
<keyword evidence="2" id="KW-0732">Signal</keyword>
<evidence type="ECO:0000313" key="3">
    <source>
        <dbReference type="EMBL" id="OAV87934.1"/>
    </source>
</evidence>
<feature type="compositionally biased region" description="Low complexity" evidence="1">
    <location>
        <begin position="226"/>
        <end position="235"/>
    </location>
</feature>